<accession>A0A941EJH8</accession>
<feature type="domain" description="GP-PDE" evidence="2">
    <location>
        <begin position="13"/>
        <end position="291"/>
    </location>
</feature>
<dbReference type="PANTHER" id="PTHR46211:SF13">
    <property type="entry name" value="GLYCEROPHOSPHODIESTER PHOSPHODIESTERASE 1-RELATED"/>
    <property type="match status" value="1"/>
</dbReference>
<dbReference type="RefSeq" id="WP_212526198.1">
    <property type="nucleotide sequence ID" value="NZ_JAGSOG010000001.1"/>
</dbReference>
<evidence type="ECO:0000313" key="3">
    <source>
        <dbReference type="EMBL" id="MBR7831667.1"/>
    </source>
</evidence>
<protein>
    <submittedName>
        <fullName evidence="3">Glycerophosphodiester phosphodiesterase</fullName>
    </submittedName>
</protein>
<dbReference type="GO" id="GO:0008081">
    <property type="term" value="F:phosphoric diester hydrolase activity"/>
    <property type="evidence" value="ECO:0007669"/>
    <property type="project" value="InterPro"/>
</dbReference>
<evidence type="ECO:0000259" key="2">
    <source>
        <dbReference type="PROSITE" id="PS51704"/>
    </source>
</evidence>
<dbReference type="PROSITE" id="PS51704">
    <property type="entry name" value="GP_PDE"/>
    <property type="match status" value="1"/>
</dbReference>
<proteinExistence type="predicted"/>
<evidence type="ECO:0000313" key="4">
    <source>
        <dbReference type="Proteomes" id="UP000675781"/>
    </source>
</evidence>
<dbReference type="SUPFAM" id="SSF51695">
    <property type="entry name" value="PLC-like phosphodiesterases"/>
    <property type="match status" value="1"/>
</dbReference>
<sequence length="300" mass="32754">MGHSSVRIAPAAPQIVAHRGASTEAPEHTYAAYVAALEAGADALECDVRLTADGHLVCVHDGRVDRTSNGRGRVSALELARLEELDFGSWHAPADEPGFAGEQGDARDTEGAEAAGEPVELPDRDASRVLTLRRLLDLAAGHPKRVELAIEVKHPTRYAGRVERRLIEMLDEYGWVPRPGQDASATPVRVMSFSRAALRRVHRLAPAMPTVFLMEPFMYRTLGGALPAGAAIAGPSVEILRTRPECVERWHRAGRPVHVWTVDEPADFDLCLDLGVDAVITNRPRRMRAELETRSHGNAE</sequence>
<name>A0A941EJH8_9ACTN</name>
<evidence type="ECO:0000256" key="1">
    <source>
        <dbReference type="SAM" id="MobiDB-lite"/>
    </source>
</evidence>
<dbReference type="AlphaFoldDB" id="A0A941EJH8"/>
<gene>
    <name evidence="3" type="ORF">KDL01_00250</name>
</gene>
<dbReference type="EMBL" id="JAGSOG010000001">
    <property type="protein sequence ID" value="MBR7831667.1"/>
    <property type="molecule type" value="Genomic_DNA"/>
</dbReference>
<organism evidence="3 4">
    <name type="scientific">Actinospica durhamensis</name>
    <dbReference type="NCBI Taxonomy" id="1508375"/>
    <lineage>
        <taxon>Bacteria</taxon>
        <taxon>Bacillati</taxon>
        <taxon>Actinomycetota</taxon>
        <taxon>Actinomycetes</taxon>
        <taxon>Catenulisporales</taxon>
        <taxon>Actinospicaceae</taxon>
        <taxon>Actinospica</taxon>
    </lineage>
</organism>
<dbReference type="InterPro" id="IPR030395">
    <property type="entry name" value="GP_PDE_dom"/>
</dbReference>
<dbReference type="Proteomes" id="UP000675781">
    <property type="component" value="Unassembled WGS sequence"/>
</dbReference>
<dbReference type="Gene3D" id="3.20.20.190">
    <property type="entry name" value="Phosphatidylinositol (PI) phosphodiesterase"/>
    <property type="match status" value="1"/>
</dbReference>
<keyword evidence="4" id="KW-1185">Reference proteome</keyword>
<dbReference type="GO" id="GO:0006629">
    <property type="term" value="P:lipid metabolic process"/>
    <property type="evidence" value="ECO:0007669"/>
    <property type="project" value="InterPro"/>
</dbReference>
<dbReference type="InterPro" id="IPR017946">
    <property type="entry name" value="PLC-like_Pdiesterase_TIM-brl"/>
</dbReference>
<dbReference type="Pfam" id="PF03009">
    <property type="entry name" value="GDPD"/>
    <property type="match status" value="1"/>
</dbReference>
<comment type="caution">
    <text evidence="3">The sequence shown here is derived from an EMBL/GenBank/DDBJ whole genome shotgun (WGS) entry which is preliminary data.</text>
</comment>
<dbReference type="PANTHER" id="PTHR46211">
    <property type="entry name" value="GLYCEROPHOSPHORYL DIESTER PHOSPHODIESTERASE"/>
    <property type="match status" value="1"/>
</dbReference>
<feature type="region of interest" description="Disordered" evidence="1">
    <location>
        <begin position="92"/>
        <end position="123"/>
    </location>
</feature>
<reference evidence="3" key="1">
    <citation type="submission" date="2021-04" db="EMBL/GenBank/DDBJ databases">
        <title>Genome based classification of Actinospica acidithermotolerans sp. nov., an actinobacterium isolated from an Indonesian hot spring.</title>
        <authorList>
            <person name="Kusuma A.B."/>
            <person name="Putra K.E."/>
            <person name="Nafisah S."/>
            <person name="Loh J."/>
            <person name="Nouioui I."/>
            <person name="Goodfellow M."/>
        </authorList>
    </citation>
    <scope>NUCLEOTIDE SEQUENCE</scope>
    <source>
        <strain evidence="3">CSCA 57</strain>
    </source>
</reference>